<accession>A0A1J8QJJ7</accession>
<comment type="caution">
    <text evidence="1">The sequence shown here is derived from an EMBL/GenBank/DDBJ whole genome shotgun (WGS) entry which is preliminary data.</text>
</comment>
<dbReference type="Proteomes" id="UP000183567">
    <property type="component" value="Unassembled WGS sequence"/>
</dbReference>
<proteinExistence type="predicted"/>
<evidence type="ECO:0000313" key="1">
    <source>
        <dbReference type="EMBL" id="OJA13592.1"/>
    </source>
</evidence>
<name>A0A1J8QJJ7_9AGAM</name>
<dbReference type="OrthoDB" id="27483at2759"/>
<organism evidence="1 2">
    <name type="scientific">Rhizopogon vesiculosus</name>
    <dbReference type="NCBI Taxonomy" id="180088"/>
    <lineage>
        <taxon>Eukaryota</taxon>
        <taxon>Fungi</taxon>
        <taxon>Dikarya</taxon>
        <taxon>Basidiomycota</taxon>
        <taxon>Agaricomycotina</taxon>
        <taxon>Agaricomycetes</taxon>
        <taxon>Agaricomycetidae</taxon>
        <taxon>Boletales</taxon>
        <taxon>Suillineae</taxon>
        <taxon>Rhizopogonaceae</taxon>
        <taxon>Rhizopogon</taxon>
    </lineage>
</organism>
<protein>
    <submittedName>
        <fullName evidence="1">Uncharacterized protein</fullName>
    </submittedName>
</protein>
<evidence type="ECO:0000313" key="2">
    <source>
        <dbReference type="Proteomes" id="UP000183567"/>
    </source>
</evidence>
<gene>
    <name evidence="1" type="ORF">AZE42_02724</name>
</gene>
<sequence>MSEGLAKIRAALDAHPPYCSGTCEIPFKQSMLFYSTATSGTRKIDLLSPTQHQLESLHEACQLTAHADEHVGALKGVSACRMDAAAFATQFTLGNSGLADVVGQVLFEGMTDRRDIRFELYELNIHSAGSFVRPRKNTAISGKIFGFLDVVFPIPHTGGICTLRNDGREWHIDFATMMSEGQSPLVGYAAYFNEVEREIGSIISGHRLTLSYKIHFASVGESSSVIISTPGPFELSLKTALAELVNDSKVLPHGGYLAFGFRHQYSLSSDMRVDTLRTCLKGSDAIVTRVLDRLNLPWSLRVLYRDGLGGCHAEQTFVLHKFISDLSQRGLIWSHWGAGEKMGPGAEFVRFVDEFGNDDETRAGDYDKQQEDVADIIQVTEIPSVTNLHSQYLAYGNEVTIGNLFGDICLVAEIPAKNMLNRGHGGFVWMKAPMMGKLDTVRAAMKPRPPYCYGTLPVTPERCVLFYSIGLDNHAGKINLLSATSEELDHFTRSCRAQAPTTNEDFRSIPVQLNATEIATTFDAEHYRLTDVIQNELLEGGNDKRPLQLLAQDLKVYDAGCHERSLTPVPATDDDTARQAGLLDACLHEYRLLKRSEDSRMFSLSLSEFCKVFGISFEAACQFESSESHAREDTTTRKGFATVLVVFPTYAEGGALLLRQGHHEWNIDFAELFANTAHVSVTFVAFYDDVHCGISTVTSGHRMILTYRLQFPTGNDIPLATLDQNGAYDVNPLKTGITELLLNPNILPGGGYLAFGIHNQYTTTSRSVVSVGSHLKGRDAVIARALSSLSIPWSVRILYRNVGWTEFSFLADDIIDISSHGEVHDLMGTLGNPEIVYFVRERGEPDRKRVKFDEDVVGKDATDIMLVSTRPSAWSMHTQYVAGGGEVMMGNLYGDVCIIAERPLIANEEKGSDLEEVESTRYTSLP</sequence>
<dbReference type="EMBL" id="LVVM01004092">
    <property type="protein sequence ID" value="OJA13592.1"/>
    <property type="molecule type" value="Genomic_DNA"/>
</dbReference>
<dbReference type="STRING" id="180088.A0A1J8QJJ7"/>
<dbReference type="AlphaFoldDB" id="A0A1J8QJJ7"/>
<keyword evidence="2" id="KW-1185">Reference proteome</keyword>
<dbReference type="PANTHER" id="PTHR33099:SF7">
    <property type="entry name" value="MYND-TYPE DOMAIN-CONTAINING PROTEIN"/>
    <property type="match status" value="1"/>
</dbReference>
<dbReference type="PANTHER" id="PTHR33099">
    <property type="entry name" value="FE2OG DIOXYGENASE DOMAIN-CONTAINING PROTEIN"/>
    <property type="match status" value="1"/>
</dbReference>
<reference evidence="1 2" key="1">
    <citation type="submission" date="2016-03" db="EMBL/GenBank/DDBJ databases">
        <title>Comparative genomics of the ectomycorrhizal sister species Rhizopogon vinicolor and Rhizopogon vesiculosus (Basidiomycota: Boletales) reveals a divergence of the mating type B locus.</title>
        <authorList>
            <person name="Mujic A.B."/>
            <person name="Kuo A."/>
            <person name="Tritt A."/>
            <person name="Lipzen A."/>
            <person name="Chen C."/>
            <person name="Johnson J."/>
            <person name="Sharma A."/>
            <person name="Barry K."/>
            <person name="Grigoriev I.V."/>
            <person name="Spatafora J.W."/>
        </authorList>
    </citation>
    <scope>NUCLEOTIDE SEQUENCE [LARGE SCALE GENOMIC DNA]</scope>
    <source>
        <strain evidence="1 2">AM-OR11-056</strain>
    </source>
</reference>